<evidence type="ECO:0000259" key="8">
    <source>
        <dbReference type="Pfam" id="PF07962"/>
    </source>
</evidence>
<evidence type="ECO:0000256" key="1">
    <source>
        <dbReference type="ARBA" id="ARBA00004123"/>
    </source>
</evidence>
<evidence type="ECO:0000256" key="4">
    <source>
        <dbReference type="ARBA" id="ARBA00023242"/>
    </source>
</evidence>
<feature type="compositionally biased region" description="Polar residues" evidence="7">
    <location>
        <begin position="18"/>
        <end position="27"/>
    </location>
</feature>
<proteinExistence type="inferred from homology"/>
<keyword evidence="10" id="KW-1185">Reference proteome</keyword>
<dbReference type="AlphaFoldDB" id="A0AAD2Q595"/>
<evidence type="ECO:0000256" key="3">
    <source>
        <dbReference type="ARBA" id="ARBA00022763"/>
    </source>
</evidence>
<keyword evidence="3 6" id="KW-0227">DNA damage</keyword>
<dbReference type="PANTHER" id="PTHR13220">
    <property type="entry name" value="TIMELESS INTERACTING-RELATED"/>
    <property type="match status" value="1"/>
</dbReference>
<comment type="similarity">
    <text evidence="2 6">Belongs to the CSM3 family.</text>
</comment>
<gene>
    <name evidence="9" type="ORF">MYCIT1_LOCUS26709</name>
</gene>
<feature type="region of interest" description="Disordered" evidence="7">
    <location>
        <begin position="110"/>
        <end position="134"/>
    </location>
</feature>
<dbReference type="InterPro" id="IPR012923">
    <property type="entry name" value="Csm3"/>
</dbReference>
<feature type="region of interest" description="Disordered" evidence="7">
    <location>
        <begin position="228"/>
        <end position="279"/>
    </location>
</feature>
<comment type="caution">
    <text evidence="9">The sequence shown here is derived from an EMBL/GenBank/DDBJ whole genome shotgun (WGS) entry which is preliminary data.</text>
</comment>
<dbReference type="GO" id="GO:0031297">
    <property type="term" value="P:replication fork processing"/>
    <property type="evidence" value="ECO:0007669"/>
    <property type="project" value="UniProtKB-UniRule"/>
</dbReference>
<evidence type="ECO:0000256" key="2">
    <source>
        <dbReference type="ARBA" id="ARBA00006075"/>
    </source>
</evidence>
<dbReference type="GO" id="GO:0043111">
    <property type="term" value="P:replication fork arrest"/>
    <property type="evidence" value="ECO:0007669"/>
    <property type="project" value="TreeGrafter"/>
</dbReference>
<dbReference type="Pfam" id="PF07962">
    <property type="entry name" value="Swi3"/>
    <property type="match status" value="1"/>
</dbReference>
<dbReference type="PANTHER" id="PTHR13220:SF11">
    <property type="entry name" value="TIMELESS-INTERACTING PROTEIN"/>
    <property type="match status" value="1"/>
</dbReference>
<organism evidence="9 10">
    <name type="scientific">Mycena citricolor</name>
    <dbReference type="NCBI Taxonomy" id="2018698"/>
    <lineage>
        <taxon>Eukaryota</taxon>
        <taxon>Fungi</taxon>
        <taxon>Dikarya</taxon>
        <taxon>Basidiomycota</taxon>
        <taxon>Agaricomycotina</taxon>
        <taxon>Agaricomycetes</taxon>
        <taxon>Agaricomycetidae</taxon>
        <taxon>Agaricales</taxon>
        <taxon>Marasmiineae</taxon>
        <taxon>Mycenaceae</taxon>
        <taxon>Mycena</taxon>
    </lineage>
</organism>
<evidence type="ECO:0000313" key="10">
    <source>
        <dbReference type="Proteomes" id="UP001295794"/>
    </source>
</evidence>
<dbReference type="Proteomes" id="UP001295794">
    <property type="component" value="Unassembled WGS sequence"/>
</dbReference>
<evidence type="ECO:0000256" key="7">
    <source>
        <dbReference type="SAM" id="MobiDB-lite"/>
    </source>
</evidence>
<comment type="subcellular location">
    <subcellularLocation>
        <location evidence="1 6">Nucleus</location>
    </subcellularLocation>
</comment>
<dbReference type="EMBL" id="CAVNYO010000419">
    <property type="protein sequence ID" value="CAK5277676.1"/>
    <property type="molecule type" value="Genomic_DNA"/>
</dbReference>
<dbReference type="GO" id="GO:0000076">
    <property type="term" value="P:DNA replication checkpoint signaling"/>
    <property type="evidence" value="ECO:0007669"/>
    <property type="project" value="UniProtKB-UniRule"/>
</dbReference>
<keyword evidence="4 6" id="KW-0539">Nucleus</keyword>
<evidence type="ECO:0000313" key="9">
    <source>
        <dbReference type="EMBL" id="CAK5277676.1"/>
    </source>
</evidence>
<feature type="region of interest" description="Disordered" evidence="7">
    <location>
        <begin position="1"/>
        <end position="86"/>
    </location>
</feature>
<name>A0AAD2Q595_9AGAR</name>
<dbReference type="GO" id="GO:0006974">
    <property type="term" value="P:DNA damage response"/>
    <property type="evidence" value="ECO:0007669"/>
    <property type="project" value="UniProtKB-KW"/>
</dbReference>
<feature type="compositionally biased region" description="Basic and acidic residues" evidence="7">
    <location>
        <begin position="116"/>
        <end position="134"/>
    </location>
</feature>
<dbReference type="InterPro" id="IPR040038">
    <property type="entry name" value="TIPIN/Csm3/Swi3"/>
</dbReference>
<reference evidence="9" key="1">
    <citation type="submission" date="2023-11" db="EMBL/GenBank/DDBJ databases">
        <authorList>
            <person name="De Vega J J."/>
            <person name="De Vega J J."/>
        </authorList>
    </citation>
    <scope>NUCLEOTIDE SEQUENCE</scope>
</reference>
<protein>
    <recommendedName>
        <fullName evidence="6">Chromosome segregation in meiosis protein</fullName>
    </recommendedName>
</protein>
<dbReference type="GO" id="GO:0031298">
    <property type="term" value="C:replication fork protection complex"/>
    <property type="evidence" value="ECO:0007669"/>
    <property type="project" value="TreeGrafter"/>
</dbReference>
<comment type="function">
    <text evidence="6">Plays an important role in the control of DNA replication and the maintenance of replication fork stability.</text>
</comment>
<evidence type="ECO:0000256" key="5">
    <source>
        <dbReference type="ARBA" id="ARBA00023306"/>
    </source>
</evidence>
<evidence type="ECO:0000256" key="6">
    <source>
        <dbReference type="RuleBase" id="RU366049"/>
    </source>
</evidence>
<feature type="compositionally biased region" description="Basic and acidic residues" evidence="7">
    <location>
        <begin position="239"/>
        <end position="257"/>
    </location>
</feature>
<feature type="domain" description="Chromosome segregation in meiosis protein 3" evidence="8">
    <location>
        <begin position="143"/>
        <end position="224"/>
    </location>
</feature>
<feature type="region of interest" description="Disordered" evidence="7">
    <location>
        <begin position="341"/>
        <end position="362"/>
    </location>
</feature>
<accession>A0AAD2Q595</accession>
<sequence length="362" mass="39525">MSTSALDAIWDADDVEYHTSTSSNRASDASELETPRRQGRASTSKSAQPLFLGDDDDDEMADAPPRRATAEYDDDDDEGMPHSFSGDAAHANAILDAAIVSDDDRVAITSSSPAHRLRDDNAKDGDGVGKDGPVKSKRKIARLDEGRLVAENYGFPRLIQDVKYVKIKGKGHEASDLNRLLQVYQFWTHGLYPKTPFKETVDRVEKLCHSKRMRNKLSEWRDEAHGIVAGEEEATNEDFPSHTGEEPDRVPASDRAEIASSSSRAPTLPPSSEGDHDDDFDVALMDRIASENAKHVNLQDDDIGDDDDMYGGADDFDATALAAAMDTAAEEIAAKELSSIPATAKPTVVDDNDDEWDAIDTM</sequence>
<keyword evidence="5 6" id="KW-0131">Cell cycle</keyword>
<dbReference type="GO" id="GO:0003677">
    <property type="term" value="F:DNA binding"/>
    <property type="evidence" value="ECO:0007669"/>
    <property type="project" value="TreeGrafter"/>
</dbReference>
<feature type="compositionally biased region" description="Acidic residues" evidence="7">
    <location>
        <begin position="350"/>
        <end position="362"/>
    </location>
</feature>